<evidence type="ECO:0000256" key="2">
    <source>
        <dbReference type="ARBA" id="ARBA00004123"/>
    </source>
</evidence>
<dbReference type="SUPFAM" id="SSF50891">
    <property type="entry name" value="Cyclophilin-like"/>
    <property type="match status" value="1"/>
</dbReference>
<dbReference type="CDD" id="cd12235">
    <property type="entry name" value="RRM_PPIL4"/>
    <property type="match status" value="1"/>
</dbReference>
<dbReference type="EMBL" id="JAIVGD010000005">
    <property type="protein sequence ID" value="KAH0773085.1"/>
    <property type="molecule type" value="Genomic_DNA"/>
</dbReference>
<dbReference type="Pfam" id="PF00076">
    <property type="entry name" value="RRM_1"/>
    <property type="match status" value="1"/>
</dbReference>
<dbReference type="InterPro" id="IPR035979">
    <property type="entry name" value="RBD_domain_sf"/>
</dbReference>
<evidence type="ECO:0000313" key="10">
    <source>
        <dbReference type="Proteomes" id="UP000826656"/>
    </source>
</evidence>
<keyword evidence="7" id="KW-0694">RNA-binding</keyword>
<evidence type="ECO:0000256" key="6">
    <source>
        <dbReference type="ARBA" id="ARBA00023242"/>
    </source>
</evidence>
<dbReference type="InterPro" id="IPR012677">
    <property type="entry name" value="Nucleotide-bd_a/b_plait_sf"/>
</dbReference>
<evidence type="ECO:0000256" key="7">
    <source>
        <dbReference type="PROSITE-ProRule" id="PRU00176"/>
    </source>
</evidence>
<keyword evidence="5" id="KW-0413">Isomerase</keyword>
<dbReference type="PANTHER" id="PTHR45843:SF1">
    <property type="entry name" value="PEPTIDYL-PROLYL CIS-TRANS ISOMERASE-LIKE 4"/>
    <property type="match status" value="1"/>
</dbReference>
<evidence type="ECO:0000256" key="3">
    <source>
        <dbReference type="ARBA" id="ARBA00013194"/>
    </source>
</evidence>
<comment type="catalytic activity">
    <reaction evidence="1">
        <text>[protein]-peptidylproline (omega=180) = [protein]-peptidylproline (omega=0)</text>
        <dbReference type="Rhea" id="RHEA:16237"/>
        <dbReference type="Rhea" id="RHEA-COMP:10747"/>
        <dbReference type="Rhea" id="RHEA-COMP:10748"/>
        <dbReference type="ChEBI" id="CHEBI:83833"/>
        <dbReference type="ChEBI" id="CHEBI:83834"/>
        <dbReference type="EC" id="5.2.1.8"/>
    </reaction>
</comment>
<evidence type="ECO:0000256" key="4">
    <source>
        <dbReference type="ARBA" id="ARBA00023110"/>
    </source>
</evidence>
<comment type="subcellular location">
    <subcellularLocation>
        <location evidence="2">Nucleus</location>
    </subcellularLocation>
</comment>
<dbReference type="Gene3D" id="2.40.100.10">
    <property type="entry name" value="Cyclophilin-like"/>
    <property type="match status" value="1"/>
</dbReference>
<dbReference type="InterPro" id="IPR000504">
    <property type="entry name" value="RRM_dom"/>
</dbReference>
<organism evidence="9 10">
    <name type="scientific">Solanum tuberosum</name>
    <name type="common">Potato</name>
    <dbReference type="NCBI Taxonomy" id="4113"/>
    <lineage>
        <taxon>Eukaryota</taxon>
        <taxon>Viridiplantae</taxon>
        <taxon>Streptophyta</taxon>
        <taxon>Embryophyta</taxon>
        <taxon>Tracheophyta</taxon>
        <taxon>Spermatophyta</taxon>
        <taxon>Magnoliopsida</taxon>
        <taxon>eudicotyledons</taxon>
        <taxon>Gunneridae</taxon>
        <taxon>Pentapetalae</taxon>
        <taxon>asterids</taxon>
        <taxon>lamiids</taxon>
        <taxon>Solanales</taxon>
        <taxon>Solanaceae</taxon>
        <taxon>Solanoideae</taxon>
        <taxon>Solaneae</taxon>
        <taxon>Solanum</taxon>
    </lineage>
</organism>
<comment type="caution">
    <text evidence="9">The sequence shown here is derived from an EMBL/GenBank/DDBJ whole genome shotgun (WGS) entry which is preliminary data.</text>
</comment>
<keyword evidence="10" id="KW-1185">Reference proteome</keyword>
<keyword evidence="4" id="KW-0697">Rotamase</keyword>
<evidence type="ECO:0000256" key="1">
    <source>
        <dbReference type="ARBA" id="ARBA00000971"/>
    </source>
</evidence>
<dbReference type="PANTHER" id="PTHR45843">
    <property type="entry name" value="PEPTIDYL-PROLYL CIS-TRANS ISOMERASE-LIKE 4"/>
    <property type="match status" value="1"/>
</dbReference>
<reference evidence="9 10" key="1">
    <citation type="journal article" date="2021" name="bioRxiv">
        <title>Chromosome-scale and haplotype-resolved genome assembly of a tetraploid potato cultivar.</title>
        <authorList>
            <person name="Sun H."/>
            <person name="Jiao W.-B."/>
            <person name="Krause K."/>
            <person name="Campoy J.A."/>
            <person name="Goel M."/>
            <person name="Folz-Donahue K."/>
            <person name="Kukat C."/>
            <person name="Huettel B."/>
            <person name="Schneeberger K."/>
        </authorList>
    </citation>
    <scope>NUCLEOTIDE SEQUENCE [LARGE SCALE GENOMIC DNA]</scope>
    <source>
        <strain evidence="9">SolTubOtavaFocal</strain>
        <tissue evidence="9">Leaves</tissue>
    </source>
</reference>
<keyword evidence="6" id="KW-0539">Nucleus</keyword>
<proteinExistence type="predicted"/>
<evidence type="ECO:0000259" key="8">
    <source>
        <dbReference type="PROSITE" id="PS50102"/>
    </source>
</evidence>
<dbReference type="SMART" id="SM00360">
    <property type="entry name" value="RRM"/>
    <property type="match status" value="1"/>
</dbReference>
<evidence type="ECO:0000313" key="9">
    <source>
        <dbReference type="EMBL" id="KAH0773085.1"/>
    </source>
</evidence>
<dbReference type="EC" id="5.2.1.8" evidence="3"/>
<dbReference type="InterPro" id="IPR029000">
    <property type="entry name" value="Cyclophilin-like_dom_sf"/>
</dbReference>
<dbReference type="SUPFAM" id="SSF54928">
    <property type="entry name" value="RNA-binding domain, RBD"/>
    <property type="match status" value="1"/>
</dbReference>
<feature type="domain" description="RRM" evidence="8">
    <location>
        <begin position="160"/>
        <end position="238"/>
    </location>
</feature>
<protein>
    <recommendedName>
        <fullName evidence="3">peptidylprolyl isomerase</fullName>
        <ecNumber evidence="3">5.2.1.8</ecNumber>
    </recommendedName>
</protein>
<sequence>MIRASLGDMGIDLFTSLTCKIFSKLCKINYYDGCDSIVQTGDDSYKFLYGDQARHSDLKRAMASAGENNLNATKLRDTDLDNLDGKHTVSGEIGEGFDEAYVDDKGKPFQNIRIKHSHKLVDPFQLSYLISYASKPKEEIDVDVGLEDERDLPYAEIKPRVLWVCNLNSVTEDEDLYTIFSRFGTVASAEIIRDRETGDSHCYGFIEFEDNEACELAYFKMINAVIDDRRIHVGFSQSVAKSWNQY</sequence>
<dbReference type="Proteomes" id="UP000826656">
    <property type="component" value="Unassembled WGS sequence"/>
</dbReference>
<gene>
    <name evidence="9" type="ORF">KY290_010222</name>
</gene>
<dbReference type="InterPro" id="IPR035542">
    <property type="entry name" value="CRIP"/>
</dbReference>
<name>A0ABQ7VZC2_SOLTU</name>
<evidence type="ECO:0000256" key="5">
    <source>
        <dbReference type="ARBA" id="ARBA00023235"/>
    </source>
</evidence>
<accession>A0ABQ7VZC2</accession>
<dbReference type="PROSITE" id="PS50102">
    <property type="entry name" value="RRM"/>
    <property type="match status" value="1"/>
</dbReference>
<dbReference type="Gene3D" id="3.30.70.330">
    <property type="match status" value="1"/>
</dbReference>